<feature type="transmembrane region" description="Helical" evidence="6">
    <location>
        <begin position="465"/>
        <end position="484"/>
    </location>
</feature>
<name>A0A7X2XIB7_9FIRM</name>
<dbReference type="AlphaFoldDB" id="A0A7X2XIB7"/>
<feature type="transmembrane region" description="Helical" evidence="6">
    <location>
        <begin position="12"/>
        <end position="31"/>
    </location>
</feature>
<feature type="transmembrane region" description="Helical" evidence="6">
    <location>
        <begin position="274"/>
        <end position="292"/>
    </location>
</feature>
<dbReference type="InterPro" id="IPR002797">
    <property type="entry name" value="Polysacc_synth"/>
</dbReference>
<feature type="transmembrane region" description="Helical" evidence="6">
    <location>
        <begin position="51"/>
        <end position="69"/>
    </location>
</feature>
<keyword evidence="2" id="KW-1003">Cell membrane</keyword>
<dbReference type="InterPro" id="IPR050833">
    <property type="entry name" value="Poly_Biosynth_Transport"/>
</dbReference>
<dbReference type="Proteomes" id="UP000443070">
    <property type="component" value="Unassembled WGS sequence"/>
</dbReference>
<comment type="subcellular location">
    <subcellularLocation>
        <location evidence="1">Cell membrane</location>
        <topology evidence="1">Multi-pass membrane protein</topology>
    </subcellularLocation>
</comment>
<keyword evidence="4 6" id="KW-1133">Transmembrane helix</keyword>
<feature type="transmembrane region" description="Helical" evidence="6">
    <location>
        <begin position="435"/>
        <end position="453"/>
    </location>
</feature>
<keyword evidence="9" id="KW-1185">Reference proteome</keyword>
<gene>
    <name evidence="7" type="ORF">GMD11_09310</name>
    <name evidence="8" type="ORF">GMD18_11695</name>
</gene>
<evidence type="ECO:0000256" key="2">
    <source>
        <dbReference type="ARBA" id="ARBA00022475"/>
    </source>
</evidence>
<evidence type="ECO:0000256" key="4">
    <source>
        <dbReference type="ARBA" id="ARBA00022989"/>
    </source>
</evidence>
<dbReference type="Pfam" id="PF01943">
    <property type="entry name" value="Polysacc_synt"/>
    <property type="match status" value="1"/>
</dbReference>
<protein>
    <submittedName>
        <fullName evidence="7">Transporter</fullName>
    </submittedName>
</protein>
<dbReference type="PANTHER" id="PTHR30250">
    <property type="entry name" value="PST FAMILY PREDICTED COLANIC ACID TRANSPORTER"/>
    <property type="match status" value="1"/>
</dbReference>
<dbReference type="RefSeq" id="WP_149877533.1">
    <property type="nucleotide sequence ID" value="NZ_WNBG01000017.1"/>
</dbReference>
<evidence type="ECO:0000256" key="5">
    <source>
        <dbReference type="ARBA" id="ARBA00023136"/>
    </source>
</evidence>
<feature type="transmembrane region" description="Helical" evidence="6">
    <location>
        <begin position="90"/>
        <end position="109"/>
    </location>
</feature>
<dbReference type="EMBL" id="WNBM01000008">
    <property type="protein sequence ID" value="MTT76463.1"/>
    <property type="molecule type" value="Genomic_DNA"/>
</dbReference>
<feature type="transmembrane region" description="Helical" evidence="6">
    <location>
        <begin position="304"/>
        <end position="324"/>
    </location>
</feature>
<dbReference type="Proteomes" id="UP000484547">
    <property type="component" value="Unassembled WGS sequence"/>
</dbReference>
<feature type="transmembrane region" description="Helical" evidence="6">
    <location>
        <begin position="236"/>
        <end position="254"/>
    </location>
</feature>
<evidence type="ECO:0000313" key="7">
    <source>
        <dbReference type="EMBL" id="MTT76463.1"/>
    </source>
</evidence>
<evidence type="ECO:0000313" key="9">
    <source>
        <dbReference type="Proteomes" id="UP000443070"/>
    </source>
</evidence>
<proteinExistence type="predicted"/>
<accession>A0A7X2XIB7</accession>
<evidence type="ECO:0000313" key="10">
    <source>
        <dbReference type="Proteomes" id="UP000484547"/>
    </source>
</evidence>
<keyword evidence="3 6" id="KW-0812">Transmembrane</keyword>
<sequence>MRIKQASKNIKYATIAYFLKIILQLVVRLVFVKSLPVEYLGINGLFTNLLAMLSLAELGVAPAIVYSLYQPLATQDSATVKSLMQLFKKAYISIGCIIITAGICMIPWLDWFIKENDITDIKWFYFIFLLNTGLSYFYSYKRNLLIADQKQYVNSIYQSVGQIVLSVLQILALLVFPSYWLYIILMLLVTVSENFAAARKTEKIYPYLLDKNVQKLSIDVKNTIAKNIKAMIAHKLGSVAVFSTSNLILAKFVGLVEVGFYSNYYMVISAANSFAGQFFSSITASIGNLIALESNQKKADIFKITEFMVAWQALVIGCGFFTLLNPLIEIWLGKQFLFDEAIVTWLIVNFYLTYMRKAVLAFRDASGLYWNDRYKPIAEAIINLAASVYFTINYGVVGVIWGGIISTLLTCFWVEPYVLFRNGIDIKLKDYFKDYLQYAVLTVLTAVVSKWLYTSLFNDVSIINFILGVILCLAISNVVWIAVFRKREEMAYLRNVARDKFGMNFF</sequence>
<evidence type="ECO:0000256" key="3">
    <source>
        <dbReference type="ARBA" id="ARBA00022692"/>
    </source>
</evidence>
<dbReference type="PANTHER" id="PTHR30250:SF26">
    <property type="entry name" value="PSMA PROTEIN"/>
    <property type="match status" value="1"/>
</dbReference>
<dbReference type="OrthoDB" id="8609648at2"/>
<evidence type="ECO:0000256" key="6">
    <source>
        <dbReference type="SAM" id="Phobius"/>
    </source>
</evidence>
<evidence type="ECO:0000313" key="8">
    <source>
        <dbReference type="EMBL" id="MTU05044.1"/>
    </source>
</evidence>
<dbReference type="EMBL" id="WNBW01000017">
    <property type="protein sequence ID" value="MTU05044.1"/>
    <property type="molecule type" value="Genomic_DNA"/>
</dbReference>
<keyword evidence="5 6" id="KW-0472">Membrane</keyword>
<dbReference type="GO" id="GO:0005886">
    <property type="term" value="C:plasma membrane"/>
    <property type="evidence" value="ECO:0007669"/>
    <property type="project" value="UniProtKB-SubCell"/>
</dbReference>
<reference evidence="9 10" key="1">
    <citation type="journal article" date="2019" name="Nat. Med.">
        <title>A library of human gut bacterial isolates paired with longitudinal multiomics data enables mechanistic microbiome research.</title>
        <authorList>
            <person name="Poyet M."/>
            <person name="Groussin M."/>
            <person name="Gibbons S.M."/>
            <person name="Avila-Pacheco J."/>
            <person name="Jiang X."/>
            <person name="Kearney S.M."/>
            <person name="Perrotta A.R."/>
            <person name="Berdy B."/>
            <person name="Zhao S."/>
            <person name="Lieberman T.D."/>
            <person name="Swanson P.K."/>
            <person name="Smith M."/>
            <person name="Roesemann S."/>
            <person name="Alexander J.E."/>
            <person name="Rich S.A."/>
            <person name="Livny J."/>
            <person name="Vlamakis H."/>
            <person name="Clish C."/>
            <person name="Bullock K."/>
            <person name="Deik A."/>
            <person name="Scott J."/>
            <person name="Pierce K.A."/>
            <person name="Xavier R.J."/>
            <person name="Alm E.J."/>
        </authorList>
    </citation>
    <scope>NUCLEOTIDE SEQUENCE [LARGE SCALE GENOMIC DNA]</scope>
    <source>
        <strain evidence="7 10">BIOML-A13</strain>
        <strain evidence="8 9">BIOML-A3</strain>
    </source>
</reference>
<evidence type="ECO:0000256" key="1">
    <source>
        <dbReference type="ARBA" id="ARBA00004651"/>
    </source>
</evidence>
<feature type="transmembrane region" description="Helical" evidence="6">
    <location>
        <begin position="179"/>
        <end position="198"/>
    </location>
</feature>
<comment type="caution">
    <text evidence="7">The sequence shown here is derived from an EMBL/GenBank/DDBJ whole genome shotgun (WGS) entry which is preliminary data.</text>
</comment>
<feature type="transmembrane region" description="Helical" evidence="6">
    <location>
        <begin position="398"/>
        <end position="414"/>
    </location>
</feature>
<organism evidence="7 10">
    <name type="scientific">Phascolarctobacterium faecium</name>
    <dbReference type="NCBI Taxonomy" id="33025"/>
    <lineage>
        <taxon>Bacteria</taxon>
        <taxon>Bacillati</taxon>
        <taxon>Bacillota</taxon>
        <taxon>Negativicutes</taxon>
        <taxon>Acidaminococcales</taxon>
        <taxon>Acidaminococcaceae</taxon>
        <taxon>Phascolarctobacterium</taxon>
    </lineage>
</organism>
<feature type="transmembrane region" description="Helical" evidence="6">
    <location>
        <begin position="121"/>
        <end position="140"/>
    </location>
</feature>
<feature type="transmembrane region" description="Helical" evidence="6">
    <location>
        <begin position="152"/>
        <end position="173"/>
    </location>
</feature>